<organism evidence="2 3">
    <name type="scientific">Coprinopsis cinerea (strain Okayama-7 / 130 / ATCC MYA-4618 / FGSC 9003)</name>
    <name type="common">Inky cap fungus</name>
    <name type="synonym">Hormographiella aspergillata</name>
    <dbReference type="NCBI Taxonomy" id="240176"/>
    <lineage>
        <taxon>Eukaryota</taxon>
        <taxon>Fungi</taxon>
        <taxon>Dikarya</taxon>
        <taxon>Basidiomycota</taxon>
        <taxon>Agaricomycotina</taxon>
        <taxon>Agaricomycetes</taxon>
        <taxon>Agaricomycetidae</taxon>
        <taxon>Agaricales</taxon>
        <taxon>Agaricineae</taxon>
        <taxon>Psathyrellaceae</taxon>
        <taxon>Coprinopsis</taxon>
    </lineage>
</organism>
<feature type="region of interest" description="Disordered" evidence="1">
    <location>
        <begin position="282"/>
        <end position="428"/>
    </location>
</feature>
<dbReference type="KEGG" id="cci:CC1G_08805"/>
<sequence length="498" mass="54573">MAPFLSFVKKNKKDKAKDGSTSKGAVRGDENSQPFDDRFEEDRNFKIRDGYMRPAYRGRAASHSQSRSSGSHTVAHDGPTPEDYARWNNPSPPASRLGHERSTSFSMARSYAPDVSGDHQALVEQISAERQRVPEPAPVPVPVPVSMSATSSTPNKLRRRTVSGPTPSSSFTQPLKSNIPAPSASGSNTVTATLQGEDPLKRMKYDLQVTTFLLNKLKSSSSNPNPPRHYEPPPKQPHPRPLRQVDPRNLVDPWIDGRHGTEFHQIHNHGLLLHPSYGGGYPYQPSAQSRSALDPRRTQTPAPAVDKRVNQWVDEHSGGGGRRKRYASDAAAHRPAHPPPVTSYHRPSTSTSSHPQFVPPPHPPPGSSRSSGSSRAEDHYHHYPSSSQPQPQPPPVFGNFRQPSYSYTPAQGQPSGSGGGRHKKRQSMPVTLRPETIMPTLEPETIVPLDPVDAHYRMGNVDSSGGGPRRVRFRGADSVIGSPSPRKAVFTSLPQRGR</sequence>
<feature type="compositionally biased region" description="Basic and acidic residues" evidence="1">
    <location>
        <begin position="15"/>
        <end position="51"/>
    </location>
</feature>
<evidence type="ECO:0000313" key="3">
    <source>
        <dbReference type="Proteomes" id="UP000001861"/>
    </source>
</evidence>
<dbReference type="Proteomes" id="UP000001861">
    <property type="component" value="Unassembled WGS sequence"/>
</dbReference>
<feature type="compositionally biased region" description="Basic and acidic residues" evidence="1">
    <location>
        <begin position="305"/>
        <end position="317"/>
    </location>
</feature>
<dbReference type="GeneID" id="6006083"/>
<name>A8N455_COPC7</name>
<keyword evidence="3" id="KW-1185">Reference proteome</keyword>
<accession>A8N455</accession>
<feature type="compositionally biased region" description="Polar residues" evidence="1">
    <location>
        <begin position="184"/>
        <end position="194"/>
    </location>
</feature>
<protein>
    <submittedName>
        <fullName evidence="2">Uncharacterized protein</fullName>
    </submittedName>
</protein>
<feature type="region of interest" description="Disordered" evidence="1">
    <location>
        <begin position="458"/>
        <end position="498"/>
    </location>
</feature>
<evidence type="ECO:0000313" key="2">
    <source>
        <dbReference type="EMBL" id="EAU92182.2"/>
    </source>
</evidence>
<dbReference type="HOGENOM" id="CLU_547467_0_0_1"/>
<reference evidence="2 3" key="1">
    <citation type="journal article" date="2010" name="Proc. Natl. Acad. Sci. U.S.A.">
        <title>Insights into evolution of multicellular fungi from the assembled chromosomes of the mushroom Coprinopsis cinerea (Coprinus cinereus).</title>
        <authorList>
            <person name="Stajich J.E."/>
            <person name="Wilke S.K."/>
            <person name="Ahren D."/>
            <person name="Au C.H."/>
            <person name="Birren B.W."/>
            <person name="Borodovsky M."/>
            <person name="Burns C."/>
            <person name="Canback B."/>
            <person name="Casselton L.A."/>
            <person name="Cheng C.K."/>
            <person name="Deng J."/>
            <person name="Dietrich F.S."/>
            <person name="Fargo D.C."/>
            <person name="Farman M.L."/>
            <person name="Gathman A.C."/>
            <person name="Goldberg J."/>
            <person name="Guigo R."/>
            <person name="Hoegger P.J."/>
            <person name="Hooker J.B."/>
            <person name="Huggins A."/>
            <person name="James T.Y."/>
            <person name="Kamada T."/>
            <person name="Kilaru S."/>
            <person name="Kodira C."/>
            <person name="Kues U."/>
            <person name="Kupfer D."/>
            <person name="Kwan H.S."/>
            <person name="Lomsadze A."/>
            <person name="Li W."/>
            <person name="Lilly W.W."/>
            <person name="Ma L.J."/>
            <person name="Mackey A.J."/>
            <person name="Manning G."/>
            <person name="Martin F."/>
            <person name="Muraguchi H."/>
            <person name="Natvig D.O."/>
            <person name="Palmerini H."/>
            <person name="Ramesh M.A."/>
            <person name="Rehmeyer C.J."/>
            <person name="Roe B.A."/>
            <person name="Shenoy N."/>
            <person name="Stanke M."/>
            <person name="Ter-Hovhannisyan V."/>
            <person name="Tunlid A."/>
            <person name="Velagapudi R."/>
            <person name="Vision T.J."/>
            <person name="Zeng Q."/>
            <person name="Zolan M.E."/>
            <person name="Pukkila P.J."/>
        </authorList>
    </citation>
    <scope>NUCLEOTIDE SEQUENCE [LARGE SCALE GENOMIC DNA]</scope>
    <source>
        <strain evidence="3">Okayama-7 / 130 / ATCC MYA-4618 / FGSC 9003</strain>
    </source>
</reference>
<feature type="compositionally biased region" description="Polar residues" evidence="1">
    <location>
        <begin position="163"/>
        <end position="176"/>
    </location>
</feature>
<gene>
    <name evidence="2" type="ORF">CC1G_08805</name>
</gene>
<evidence type="ECO:0000256" key="1">
    <source>
        <dbReference type="SAM" id="MobiDB-lite"/>
    </source>
</evidence>
<dbReference type="EMBL" id="AACS02000001">
    <property type="protein sequence ID" value="EAU92182.2"/>
    <property type="molecule type" value="Genomic_DNA"/>
</dbReference>
<dbReference type="RefSeq" id="XP_001829650.2">
    <property type="nucleotide sequence ID" value="XM_001829598.2"/>
</dbReference>
<feature type="region of interest" description="Disordered" evidence="1">
    <location>
        <begin position="215"/>
        <end position="250"/>
    </location>
</feature>
<dbReference type="InParanoid" id="A8N455"/>
<dbReference type="VEuPathDB" id="FungiDB:CC1G_08805"/>
<feature type="compositionally biased region" description="Pro residues" evidence="1">
    <location>
        <begin position="357"/>
        <end position="366"/>
    </location>
</feature>
<comment type="caution">
    <text evidence="2">The sequence shown here is derived from an EMBL/GenBank/DDBJ whole genome shotgun (WGS) entry which is preliminary data.</text>
</comment>
<dbReference type="OrthoDB" id="10668959at2759"/>
<feature type="region of interest" description="Disordered" evidence="1">
    <location>
        <begin position="1"/>
        <end position="201"/>
    </location>
</feature>
<proteinExistence type="predicted"/>
<dbReference type="AlphaFoldDB" id="A8N455"/>
<feature type="compositionally biased region" description="Low complexity" evidence="1">
    <location>
        <begin position="144"/>
        <end position="154"/>
    </location>
</feature>
<feature type="compositionally biased region" description="Low complexity" evidence="1">
    <location>
        <begin position="58"/>
        <end position="72"/>
    </location>
</feature>